<evidence type="ECO:0000256" key="1">
    <source>
        <dbReference type="SAM" id="MobiDB-lite"/>
    </source>
</evidence>
<feature type="compositionally biased region" description="Low complexity" evidence="1">
    <location>
        <begin position="442"/>
        <end position="456"/>
    </location>
</feature>
<feature type="region of interest" description="Disordered" evidence="1">
    <location>
        <begin position="171"/>
        <end position="240"/>
    </location>
</feature>
<accession>A0A226EPW3</accession>
<dbReference type="AlphaFoldDB" id="A0A226EPW3"/>
<feature type="region of interest" description="Disordered" evidence="1">
    <location>
        <begin position="371"/>
        <end position="412"/>
    </location>
</feature>
<keyword evidence="3" id="KW-1185">Reference proteome</keyword>
<dbReference type="Proteomes" id="UP000198287">
    <property type="component" value="Unassembled WGS sequence"/>
</dbReference>
<feature type="region of interest" description="Disordered" evidence="1">
    <location>
        <begin position="69"/>
        <end position="151"/>
    </location>
</feature>
<proteinExistence type="predicted"/>
<gene>
    <name evidence="2" type="ORF">Fcan01_05089</name>
</gene>
<feature type="compositionally biased region" description="Polar residues" evidence="1">
    <location>
        <begin position="457"/>
        <end position="470"/>
    </location>
</feature>
<dbReference type="EMBL" id="LNIX01000002">
    <property type="protein sequence ID" value="OXA59662.1"/>
    <property type="molecule type" value="Genomic_DNA"/>
</dbReference>
<reference evidence="2 3" key="1">
    <citation type="submission" date="2015-12" db="EMBL/GenBank/DDBJ databases">
        <title>The genome of Folsomia candida.</title>
        <authorList>
            <person name="Faddeeva A."/>
            <person name="Derks M.F."/>
            <person name="Anvar Y."/>
            <person name="Smit S."/>
            <person name="Van Straalen N."/>
            <person name="Roelofs D."/>
        </authorList>
    </citation>
    <scope>NUCLEOTIDE SEQUENCE [LARGE SCALE GENOMIC DNA]</scope>
    <source>
        <strain evidence="2 3">VU population</strain>
        <tissue evidence="2">Whole body</tissue>
    </source>
</reference>
<feature type="compositionally biased region" description="Low complexity" evidence="1">
    <location>
        <begin position="213"/>
        <end position="232"/>
    </location>
</feature>
<name>A0A226EPW3_FOLCA</name>
<organism evidence="2 3">
    <name type="scientific">Folsomia candida</name>
    <name type="common">Springtail</name>
    <dbReference type="NCBI Taxonomy" id="158441"/>
    <lineage>
        <taxon>Eukaryota</taxon>
        <taxon>Metazoa</taxon>
        <taxon>Ecdysozoa</taxon>
        <taxon>Arthropoda</taxon>
        <taxon>Hexapoda</taxon>
        <taxon>Collembola</taxon>
        <taxon>Entomobryomorpha</taxon>
        <taxon>Isotomoidea</taxon>
        <taxon>Isotomidae</taxon>
        <taxon>Proisotominae</taxon>
        <taxon>Folsomia</taxon>
    </lineage>
</organism>
<protein>
    <submittedName>
        <fullName evidence="2">Uncharacterized protein</fullName>
    </submittedName>
</protein>
<feature type="compositionally biased region" description="Acidic residues" evidence="1">
    <location>
        <begin position="123"/>
        <end position="146"/>
    </location>
</feature>
<feature type="region of interest" description="Disordered" evidence="1">
    <location>
        <begin position="442"/>
        <end position="534"/>
    </location>
</feature>
<feature type="compositionally biased region" description="Basic residues" evidence="1">
    <location>
        <begin position="371"/>
        <end position="392"/>
    </location>
</feature>
<comment type="caution">
    <text evidence="2">The sequence shown here is derived from an EMBL/GenBank/DDBJ whole genome shotgun (WGS) entry which is preliminary data.</text>
</comment>
<evidence type="ECO:0000313" key="3">
    <source>
        <dbReference type="Proteomes" id="UP000198287"/>
    </source>
</evidence>
<feature type="compositionally biased region" description="Low complexity" evidence="1">
    <location>
        <begin position="497"/>
        <end position="512"/>
    </location>
</feature>
<evidence type="ECO:0000313" key="2">
    <source>
        <dbReference type="EMBL" id="OXA59662.1"/>
    </source>
</evidence>
<feature type="compositionally biased region" description="Basic and acidic residues" evidence="1">
    <location>
        <begin position="178"/>
        <end position="191"/>
    </location>
</feature>
<sequence length="534" mass="59692">MLTMSGAVGAPAGFLARISSLEREVSFLKQKVEDDARWKFCVQQFVLDNFAFDIQGALLHGQRRRNYSTTATSPHLSSRCAHPEKRKTSSSGTSYRSKVKVERTDPIQTRHGVTDYNPHNRGDDDDDQDDDISPTGFMDEDDDDPEINVHCFGGVMEDGMEVNVNPKDLIITPDISTDNEKRDGSTIDPSKRPAATPTRRTSLLDDTDDDLLGDVGAQSSDDDASSGSSSDDVSTRRPHRKMEWTLIGTYPNVETMKQQFNLREWGLSTKQTTGSGAKIYYYCKECRKHGPGRLLIRYKSEESEVEILKNQLEHDHTTKKRLTEEMKVEILSLYKAGMADSPKILAALKVSKPHMRQPTVKQICHILKPLRRVERKHKMKEKKKAAKEKQRQKSCSVDSTSGEKNKVTKKNVKKDVKNVSTFGGGVPSLSFPSSSLPPFPLPLSSGSSSTTSSVGGNLTSQQQQHISQFMSAAESAGSRDYQRPHVVSVPGFPTPSQQQLQQFYQQHQQHQHSPFDPPSNVHLGQANYPLEFNK</sequence>